<protein>
    <submittedName>
        <fullName evidence="1">Osmotically inducible protein C</fullName>
    </submittedName>
</protein>
<sequence length="98" mass="11069">MHSPQDKTVEVSNAEDLYRSVRHPKSFVSLDGADHLLTNKDDSIYAGNLIASWASRYLKIPEDEELPTDYEVVANLGKEGFTTQMRAGRHYFIADEPV</sequence>
<name>A0ABX1DKJ1_9FLAO</name>
<reference evidence="1 2" key="1">
    <citation type="submission" date="2020-03" db="EMBL/GenBank/DDBJ databases">
        <title>Tamlana sp. nov, isolated from XXX.</title>
        <authorList>
            <person name="Cao W.R."/>
        </authorList>
    </citation>
    <scope>NUCLEOTIDE SEQUENCE [LARGE SCALE GENOMIC DNA]</scope>
    <source>
        <strain evidence="1 2">HST1-43</strain>
    </source>
</reference>
<comment type="caution">
    <text evidence="1">The sequence shown here is derived from an EMBL/GenBank/DDBJ whole genome shotgun (WGS) entry which is preliminary data.</text>
</comment>
<evidence type="ECO:0000313" key="1">
    <source>
        <dbReference type="EMBL" id="NJX17478.1"/>
    </source>
</evidence>
<dbReference type="Proteomes" id="UP000760545">
    <property type="component" value="Unassembled WGS sequence"/>
</dbReference>
<keyword evidence="2" id="KW-1185">Reference proteome</keyword>
<dbReference type="Gene3D" id="3.40.50.1820">
    <property type="entry name" value="alpha/beta hydrolase"/>
    <property type="match status" value="1"/>
</dbReference>
<accession>A0ABX1DKJ1</accession>
<dbReference type="EMBL" id="JAAVJS010000685">
    <property type="protein sequence ID" value="NJX17478.1"/>
    <property type="molecule type" value="Genomic_DNA"/>
</dbReference>
<feature type="non-terminal residue" evidence="1">
    <location>
        <position position="98"/>
    </location>
</feature>
<organism evidence="1 2">
    <name type="scientific">Tamlana crocina</name>
    <dbReference type="NCBI Taxonomy" id="393006"/>
    <lineage>
        <taxon>Bacteria</taxon>
        <taxon>Pseudomonadati</taxon>
        <taxon>Bacteroidota</taxon>
        <taxon>Flavobacteriia</taxon>
        <taxon>Flavobacteriales</taxon>
        <taxon>Flavobacteriaceae</taxon>
        <taxon>Tamlana</taxon>
    </lineage>
</organism>
<proteinExistence type="predicted"/>
<evidence type="ECO:0000313" key="2">
    <source>
        <dbReference type="Proteomes" id="UP000760545"/>
    </source>
</evidence>
<gene>
    <name evidence="1" type="ORF">HC176_18570</name>
</gene>
<dbReference type="SUPFAM" id="SSF53474">
    <property type="entry name" value="alpha/beta-Hydrolases"/>
    <property type="match status" value="1"/>
</dbReference>
<dbReference type="InterPro" id="IPR029058">
    <property type="entry name" value="AB_hydrolase_fold"/>
</dbReference>